<dbReference type="Pfam" id="PF01803">
    <property type="entry name" value="LIM_bind"/>
    <property type="match status" value="2"/>
</dbReference>
<organism evidence="2 3">
    <name type="scientific">Hanseniaspora uvarum</name>
    <name type="common">Yeast</name>
    <name type="synonym">Kloeckera apiculata</name>
    <dbReference type="NCBI Taxonomy" id="29833"/>
    <lineage>
        <taxon>Eukaryota</taxon>
        <taxon>Fungi</taxon>
        <taxon>Dikarya</taxon>
        <taxon>Ascomycota</taxon>
        <taxon>Saccharomycotina</taxon>
        <taxon>Saccharomycetes</taxon>
        <taxon>Saccharomycodales</taxon>
        <taxon>Saccharomycodaceae</taxon>
        <taxon>Hanseniaspora</taxon>
    </lineage>
</organism>
<dbReference type="OrthoDB" id="774557at2759"/>
<dbReference type="AlphaFoldDB" id="A0A1E5RQM7"/>
<sequence length="479" mass="55195">MNNNQSGAPKKKKQKTSHDPNEYINVPIHLLPLVSTNNRKIVIPDPLPQSVSLLRPPSYSVRKYLSNMSILRVYEIVNLLSFFVKQAINIQKVTNDRQQFYKNIEPCISIVDKMFAPYGSIHYAISPNQSNSKIRTFELSVLSFLYFFKQWMCNMVNADLELFISNVKAQVLNNGTVYVESNDFTIIKNYPDGSRTIKKFNVKAIFDSWLKIEFFELVRITSESLASQDSLSHKHLNENDDFDALLDFILKRKQQRENAKKDAFQSNLGRDDIFNNQNLDSLNTNGSKRKSEELDPLEPDLEKKHSNSDYSSYTAVPSTNNSTNEYINKANNGNKYPFPNYKLDSEVSPHNLTTENTPQGMQPIKQEQFDNDNFTAQNNQQSEFMKNHSYNKLAEDSNGDLSDSELMSRFLKSKVESFNLDAEYGTPATFLKMLQLSDVMTNLKNLMLYQKINGVQSPMDAMFNFVDDLRKREKELVDK</sequence>
<dbReference type="Proteomes" id="UP000095358">
    <property type="component" value="Unassembled WGS sequence"/>
</dbReference>
<dbReference type="VEuPathDB" id="FungiDB:AWRI3580_g1736"/>
<feature type="compositionally biased region" description="Polar residues" evidence="1">
    <location>
        <begin position="308"/>
        <end position="325"/>
    </location>
</feature>
<evidence type="ECO:0000256" key="1">
    <source>
        <dbReference type="SAM" id="MobiDB-lite"/>
    </source>
</evidence>
<comment type="caution">
    <text evidence="2">The sequence shown here is derived from an EMBL/GenBank/DDBJ whole genome shotgun (WGS) entry which is preliminary data.</text>
</comment>
<evidence type="ECO:0008006" key="4">
    <source>
        <dbReference type="Google" id="ProtNLM"/>
    </source>
</evidence>
<accession>A0A1E5RQM7</accession>
<evidence type="ECO:0000313" key="2">
    <source>
        <dbReference type="EMBL" id="OEJ89202.1"/>
    </source>
</evidence>
<dbReference type="EMBL" id="LPNN01000004">
    <property type="protein sequence ID" value="OEJ89202.1"/>
    <property type="molecule type" value="Genomic_DNA"/>
</dbReference>
<evidence type="ECO:0000313" key="3">
    <source>
        <dbReference type="Proteomes" id="UP000095358"/>
    </source>
</evidence>
<name>A0A1E5RQM7_HANUV</name>
<feature type="region of interest" description="Disordered" evidence="1">
    <location>
        <begin position="274"/>
        <end position="325"/>
    </location>
</feature>
<protein>
    <recommendedName>
        <fullName evidence="4">Morphogenetic regulator of filamentous growth protein 1</fullName>
    </recommendedName>
</protein>
<feature type="region of interest" description="Disordered" evidence="1">
    <location>
        <begin position="1"/>
        <end position="20"/>
    </location>
</feature>
<reference evidence="3" key="1">
    <citation type="journal article" date="2016" name="Genome Announc.">
        <title>Genome sequences of three species of Hanseniaspora isolated from spontaneous wine fermentations.</title>
        <authorList>
            <person name="Sternes P.R."/>
            <person name="Lee D."/>
            <person name="Kutyna D.R."/>
            <person name="Borneman A.R."/>
        </authorList>
    </citation>
    <scope>NUCLEOTIDE SEQUENCE [LARGE SCALE GENOMIC DNA]</scope>
    <source>
        <strain evidence="3">AWRI3580</strain>
    </source>
</reference>
<keyword evidence="3" id="KW-1185">Reference proteome</keyword>
<proteinExistence type="predicted"/>
<dbReference type="InterPro" id="IPR029005">
    <property type="entry name" value="LIM-bd/SEUSS"/>
</dbReference>
<feature type="compositionally biased region" description="Polar residues" evidence="1">
    <location>
        <begin position="274"/>
        <end position="286"/>
    </location>
</feature>
<gene>
    <name evidence="2" type="ORF">AWRI3580_g1736</name>
</gene>